<gene>
    <name evidence="1" type="ORF">METZ01_LOCUS215642</name>
</gene>
<proteinExistence type="predicted"/>
<protein>
    <submittedName>
        <fullName evidence="1">Uncharacterized protein</fullName>
    </submittedName>
</protein>
<dbReference type="EMBL" id="UINC01050156">
    <property type="protein sequence ID" value="SVB62788.1"/>
    <property type="molecule type" value="Genomic_DNA"/>
</dbReference>
<accession>A0A382FI61</accession>
<sequence length="27" mass="3215">MELHTEHWSKGCASLNLTRLDDPRWFA</sequence>
<name>A0A382FI61_9ZZZZ</name>
<organism evidence="1">
    <name type="scientific">marine metagenome</name>
    <dbReference type="NCBI Taxonomy" id="408172"/>
    <lineage>
        <taxon>unclassified sequences</taxon>
        <taxon>metagenomes</taxon>
        <taxon>ecological metagenomes</taxon>
    </lineage>
</organism>
<evidence type="ECO:0000313" key="1">
    <source>
        <dbReference type="EMBL" id="SVB62788.1"/>
    </source>
</evidence>
<reference evidence="1" key="1">
    <citation type="submission" date="2018-05" db="EMBL/GenBank/DDBJ databases">
        <authorList>
            <person name="Lanie J.A."/>
            <person name="Ng W.-L."/>
            <person name="Kazmierczak K.M."/>
            <person name="Andrzejewski T.M."/>
            <person name="Davidsen T.M."/>
            <person name="Wayne K.J."/>
            <person name="Tettelin H."/>
            <person name="Glass J.I."/>
            <person name="Rusch D."/>
            <person name="Podicherti R."/>
            <person name="Tsui H.-C.T."/>
            <person name="Winkler M.E."/>
        </authorList>
    </citation>
    <scope>NUCLEOTIDE SEQUENCE</scope>
</reference>
<dbReference type="AlphaFoldDB" id="A0A382FI61"/>